<evidence type="ECO:0000313" key="2">
    <source>
        <dbReference type="Proteomes" id="UP000825072"/>
    </source>
</evidence>
<dbReference type="EMBL" id="AP024747">
    <property type="protein sequence ID" value="BCY25050.1"/>
    <property type="molecule type" value="Genomic_DNA"/>
</dbReference>
<gene>
    <name evidence="1" type="ORF">KB1_10400</name>
</gene>
<sequence>MDVMHCADLRIGAMNNDRDHYRLALEDEVDNIILERGDRNSELIEAYSSRPEVHTAFIGYLMRTHDDSRVETK</sequence>
<dbReference type="Proteomes" id="UP000825072">
    <property type="component" value="Chromosome 1"/>
</dbReference>
<accession>A0AAD1KQ58</accession>
<reference evidence="1" key="1">
    <citation type="submission" date="2021-06" db="EMBL/GenBank/DDBJ databases">
        <title>Genome sequence of Cutibacterium modestum strain KB17-24694.</title>
        <authorList>
            <person name="Dekio I."/>
            <person name="Asahina A."/>
            <person name="Nishida M."/>
        </authorList>
    </citation>
    <scope>NUCLEOTIDE SEQUENCE</scope>
    <source>
        <strain evidence="1">KB17-24694</strain>
    </source>
</reference>
<dbReference type="AlphaFoldDB" id="A0AAD1KQ58"/>
<protein>
    <submittedName>
        <fullName evidence="1">Uncharacterized protein</fullName>
    </submittedName>
</protein>
<proteinExistence type="predicted"/>
<dbReference type="RefSeq" id="WP_002526753.1">
    <property type="nucleotide sequence ID" value="NZ_AP024747.1"/>
</dbReference>
<organism evidence="1 2">
    <name type="scientific">Cutibacterium modestum</name>
    <dbReference type="NCBI Taxonomy" id="2559073"/>
    <lineage>
        <taxon>Bacteria</taxon>
        <taxon>Bacillati</taxon>
        <taxon>Actinomycetota</taxon>
        <taxon>Actinomycetes</taxon>
        <taxon>Propionibacteriales</taxon>
        <taxon>Propionibacteriaceae</taxon>
        <taxon>Cutibacterium</taxon>
    </lineage>
</organism>
<name>A0AAD1KQ58_9ACTN</name>
<dbReference type="GeneID" id="92880876"/>
<evidence type="ECO:0000313" key="1">
    <source>
        <dbReference type="EMBL" id="BCY25050.1"/>
    </source>
</evidence>